<feature type="compositionally biased region" description="Basic and acidic residues" evidence="1">
    <location>
        <begin position="374"/>
        <end position="385"/>
    </location>
</feature>
<accession>A0A182N0J3</accession>
<feature type="compositionally biased region" description="Basic and acidic residues" evidence="1">
    <location>
        <begin position="337"/>
        <end position="346"/>
    </location>
</feature>
<feature type="compositionally biased region" description="Basic and acidic residues" evidence="1">
    <location>
        <begin position="153"/>
        <end position="164"/>
    </location>
</feature>
<evidence type="ECO:0000313" key="2">
    <source>
        <dbReference type="EnsemblMetazoa" id="ADIR001148-PA"/>
    </source>
</evidence>
<dbReference type="Proteomes" id="UP000075884">
    <property type="component" value="Unassembled WGS sequence"/>
</dbReference>
<feature type="compositionally biased region" description="Basic and acidic residues" evidence="1">
    <location>
        <begin position="234"/>
        <end position="256"/>
    </location>
</feature>
<feature type="compositionally biased region" description="Basic and acidic residues" evidence="1">
    <location>
        <begin position="313"/>
        <end position="328"/>
    </location>
</feature>
<feature type="region of interest" description="Disordered" evidence="1">
    <location>
        <begin position="1"/>
        <end position="543"/>
    </location>
</feature>
<feature type="compositionally biased region" description="Basic and acidic residues" evidence="1">
    <location>
        <begin position="417"/>
        <end position="426"/>
    </location>
</feature>
<feature type="compositionally biased region" description="Basic and acidic residues" evidence="1">
    <location>
        <begin position="1"/>
        <end position="11"/>
    </location>
</feature>
<name>A0A182N0J3_9DIPT</name>
<evidence type="ECO:0000313" key="3">
    <source>
        <dbReference type="Proteomes" id="UP000075884"/>
    </source>
</evidence>
<feature type="compositionally biased region" description="Gly residues" evidence="1">
    <location>
        <begin position="31"/>
        <end position="40"/>
    </location>
</feature>
<feature type="compositionally biased region" description="Basic and acidic residues" evidence="1">
    <location>
        <begin position="213"/>
        <end position="224"/>
    </location>
</feature>
<dbReference type="AlphaFoldDB" id="A0A182N0J3"/>
<reference evidence="3" key="1">
    <citation type="submission" date="2013-03" db="EMBL/GenBank/DDBJ databases">
        <title>The Genome Sequence of Anopheles dirus WRAIR2.</title>
        <authorList>
            <consortium name="The Broad Institute Genomics Platform"/>
            <person name="Neafsey D.E."/>
            <person name="Walton C."/>
            <person name="Walker B."/>
            <person name="Young S.K."/>
            <person name="Zeng Q."/>
            <person name="Gargeya S."/>
            <person name="Fitzgerald M."/>
            <person name="Haas B."/>
            <person name="Abouelleil A."/>
            <person name="Allen A.W."/>
            <person name="Alvarado L."/>
            <person name="Arachchi H.M."/>
            <person name="Berlin A.M."/>
            <person name="Chapman S.B."/>
            <person name="Gainer-Dewar J."/>
            <person name="Goldberg J."/>
            <person name="Griggs A."/>
            <person name="Gujja S."/>
            <person name="Hansen M."/>
            <person name="Howarth C."/>
            <person name="Imamovic A."/>
            <person name="Ireland A."/>
            <person name="Larimer J."/>
            <person name="McCowan C."/>
            <person name="Murphy C."/>
            <person name="Pearson M."/>
            <person name="Poon T.W."/>
            <person name="Priest M."/>
            <person name="Roberts A."/>
            <person name="Saif S."/>
            <person name="Shea T."/>
            <person name="Sisk P."/>
            <person name="Sykes S."/>
            <person name="Wortman J."/>
            <person name="Nusbaum C."/>
            <person name="Birren B."/>
        </authorList>
    </citation>
    <scope>NUCLEOTIDE SEQUENCE [LARGE SCALE GENOMIC DNA]</scope>
    <source>
        <strain evidence="3">WRAIR2</strain>
    </source>
</reference>
<dbReference type="VEuPathDB" id="VectorBase:ADIR001148"/>
<feature type="compositionally biased region" description="Basic and acidic residues" evidence="1">
    <location>
        <begin position="171"/>
        <end position="187"/>
    </location>
</feature>
<feature type="compositionally biased region" description="Basic and acidic residues" evidence="1">
    <location>
        <begin position="130"/>
        <end position="143"/>
    </location>
</feature>
<protein>
    <submittedName>
        <fullName evidence="2">Uncharacterized protein</fullName>
    </submittedName>
</protein>
<dbReference type="EnsemblMetazoa" id="ADIR001148-RA">
    <property type="protein sequence ID" value="ADIR001148-PA"/>
    <property type="gene ID" value="ADIR001148"/>
</dbReference>
<reference evidence="2" key="2">
    <citation type="submission" date="2020-05" db="UniProtKB">
        <authorList>
            <consortium name="EnsemblMetazoa"/>
        </authorList>
    </citation>
    <scope>IDENTIFICATION</scope>
    <source>
        <strain evidence="2">WRAIR2</strain>
    </source>
</reference>
<proteinExistence type="predicted"/>
<feature type="compositionally biased region" description="Basic residues" evidence="1">
    <location>
        <begin position="12"/>
        <end position="26"/>
    </location>
</feature>
<keyword evidence="3" id="KW-1185">Reference proteome</keyword>
<feature type="compositionally biased region" description="Basic and acidic residues" evidence="1">
    <location>
        <begin position="67"/>
        <end position="85"/>
    </location>
</feature>
<sequence>MAGRQAREGDHRKSKVRANPTRHHGRRDAPGGNGGGGAAGAAGRRADPASVGARLGLRGHGAVRSGRGGERKLLRADEHQPDGDAGRAQAGLPDALGRAAPGQERCAGREHPLPQPRVGVRGPEGSGPAREVRQGAEGGHAELEVGAVLLPARPEDGHGRERHDTVRRHNRDAVLRRVGRVRREEVHGGTNRRQQAEEAEQEEANERAAGGADQRDSAAEHPEHAAVSGAGLGVEHDHRHTGDDTHDVQHVLRAEEAEGAGTAARERGDRAAGLAGRAAREGQGKPHPAQTLEEDGGAGEDGRGAGGVQPAHPEARPGRCEPHQRQERPGAAAPVRRPLDGGRPDRAGAAGEKVPGRDEQPLGADSGPDAAQRGGDHVHGGEAEGLRLPVAAPVGRAALARRAPARGRRVEGEDEGGERTGHHRQLDAAAAAGARGRHPEVPEVGQLRPLAEDRRQRAGQVEGGVRRPVQVSGRAGEEAEDGPGATSAVGATDRREGRRAGRARAAGGDGRRRGRGAGGAGRPGADNRRQEPGEEQAPGAQESESLLQLLGRVGHVRRGRGAVTRARSKISRHKKHTHTQRGCFLPLQFTASRWILLLFSVACVEEWSNKYAASQLRENEE</sequence>
<feature type="compositionally biased region" description="Low complexity" evidence="1">
    <location>
        <begin position="387"/>
        <end position="402"/>
    </location>
</feature>
<organism evidence="2 3">
    <name type="scientific">Anopheles dirus</name>
    <dbReference type="NCBI Taxonomy" id="7168"/>
    <lineage>
        <taxon>Eukaryota</taxon>
        <taxon>Metazoa</taxon>
        <taxon>Ecdysozoa</taxon>
        <taxon>Arthropoda</taxon>
        <taxon>Hexapoda</taxon>
        <taxon>Insecta</taxon>
        <taxon>Pterygota</taxon>
        <taxon>Neoptera</taxon>
        <taxon>Endopterygota</taxon>
        <taxon>Diptera</taxon>
        <taxon>Nematocera</taxon>
        <taxon>Culicoidea</taxon>
        <taxon>Culicidae</taxon>
        <taxon>Anophelinae</taxon>
        <taxon>Anopheles</taxon>
    </lineage>
</organism>
<evidence type="ECO:0000256" key="1">
    <source>
        <dbReference type="SAM" id="MobiDB-lite"/>
    </source>
</evidence>